<feature type="transmembrane region" description="Helical" evidence="9">
    <location>
        <begin position="385"/>
        <end position="406"/>
    </location>
</feature>
<sequence length="679" mass="74919">MSLFDSPKQLEVLFGSSSILMDVTFSATPPFFDLVFTLHALKFECYFPCIFCLLPDRKKSTYQKLFQVLQDMVACTNQIFKSERIISDFETYSQDEEIRFCYRKLKTIALLPIEEVESSYYNLRATSSTRKRVPREKNSTRIMNDSINITTSTTVSEAIFDSGDNSWMLTSSVLVLLMTPALAFFYGGMVDRKNILNQLFLSFICMGIITVQWILFGFSFAFGPPVSKGFGSFGWAVLRFGEVENVDYSPTYPLLTFCIYQCTFAIITPALISGSIVGRMKMIPYMIFIFIWSTVCYDPMAHWVWGSNGWLKTLGALDFAGGTVVHILSGVSGFTAAIILGKRHDYDPYSTTAHNLPFTILGTCLLWVGWNGFNGGSAGAASELAAIAVVNTNAAAASALVTWVVIDAARGHISVLGACTGSIVGLVSVTPACGYVQPGWALLIGVIGAIIVYCLLLLKRYMRFDDTLDVAICHGCGKDFFCHAVYCKISKSISIGGIAGAFMTGLFAEHWVNKYGANGAFYGNPIQLWYQIASILTAIGFAAACTAGILLPLHFIIGIRLPHDDEITGLDLAAHGEHWQAAATRAAADLVERMREQQEQSGNAADYEHDNGTFELSYKPGSANVKPITLQYSAISSLPMFMPSLHSNENFQQQQRDSHTEKDPRDSKTTNNELEMMHF</sequence>
<feature type="transmembrane region" description="Helical" evidence="9">
    <location>
        <begin position="532"/>
        <end position="553"/>
    </location>
</feature>
<dbReference type="Proteomes" id="UP000663889">
    <property type="component" value="Unassembled WGS sequence"/>
</dbReference>
<dbReference type="AlphaFoldDB" id="A0A814KNU7"/>
<dbReference type="InterPro" id="IPR018047">
    <property type="entry name" value="Ammonium_transpt_CS"/>
</dbReference>
<feature type="domain" description="Ammonium transporter AmtB-like" evidence="10">
    <location>
        <begin position="167"/>
        <end position="577"/>
    </location>
</feature>
<name>A0A814KNU7_9BILA</name>
<reference evidence="12" key="1">
    <citation type="submission" date="2021-02" db="EMBL/GenBank/DDBJ databases">
        <authorList>
            <person name="Nowell W R."/>
        </authorList>
    </citation>
    <scope>NUCLEOTIDE SEQUENCE</scope>
</reference>
<feature type="transmembrane region" description="Helical" evidence="9">
    <location>
        <begin position="438"/>
        <end position="458"/>
    </location>
</feature>
<dbReference type="InterPro" id="IPR024041">
    <property type="entry name" value="NH4_transpt_AmtB-like_dom"/>
</dbReference>
<keyword evidence="5 9" id="KW-1133">Transmembrane helix</keyword>
<keyword evidence="3" id="KW-0813">Transport</keyword>
<feature type="transmembrane region" description="Helical" evidence="9">
    <location>
        <begin position="199"/>
        <end position="222"/>
    </location>
</feature>
<keyword evidence="7" id="KW-0924">Ammonia transport</keyword>
<dbReference type="OrthoDB" id="6423016at2759"/>
<dbReference type="GO" id="GO:0008519">
    <property type="term" value="F:ammonium channel activity"/>
    <property type="evidence" value="ECO:0007669"/>
    <property type="project" value="InterPro"/>
</dbReference>
<feature type="compositionally biased region" description="Basic and acidic residues" evidence="8">
    <location>
        <begin position="656"/>
        <end position="668"/>
    </location>
</feature>
<dbReference type="PANTHER" id="PTHR43029">
    <property type="entry name" value="AMMONIUM TRANSPORTER MEP2"/>
    <property type="match status" value="1"/>
</dbReference>
<dbReference type="SUPFAM" id="SSF111352">
    <property type="entry name" value="Ammonium transporter"/>
    <property type="match status" value="1"/>
</dbReference>
<feature type="transmembrane region" description="Helical" evidence="9">
    <location>
        <begin position="252"/>
        <end position="273"/>
    </location>
</feature>
<evidence type="ECO:0000256" key="2">
    <source>
        <dbReference type="ARBA" id="ARBA00005887"/>
    </source>
</evidence>
<feature type="transmembrane region" description="Helical" evidence="9">
    <location>
        <begin position="353"/>
        <end position="373"/>
    </location>
</feature>
<feature type="transmembrane region" description="Helical" evidence="9">
    <location>
        <begin position="413"/>
        <end position="432"/>
    </location>
</feature>
<accession>A0A814KNU7</accession>
<gene>
    <name evidence="12" type="ORF">RFH988_LOCUS16892</name>
    <name evidence="11" type="ORF">SEV965_LOCUS11557</name>
</gene>
<comment type="subcellular location">
    <subcellularLocation>
        <location evidence="1">Membrane</location>
        <topology evidence="1">Multi-pass membrane protein</topology>
    </subcellularLocation>
</comment>
<evidence type="ECO:0000313" key="12">
    <source>
        <dbReference type="EMBL" id="CAF1054104.1"/>
    </source>
</evidence>
<organism evidence="12 13">
    <name type="scientific">Rotaria sordida</name>
    <dbReference type="NCBI Taxonomy" id="392033"/>
    <lineage>
        <taxon>Eukaryota</taxon>
        <taxon>Metazoa</taxon>
        <taxon>Spiralia</taxon>
        <taxon>Gnathifera</taxon>
        <taxon>Rotifera</taxon>
        <taxon>Eurotatoria</taxon>
        <taxon>Bdelloidea</taxon>
        <taxon>Philodinida</taxon>
        <taxon>Philodinidae</taxon>
        <taxon>Rotaria</taxon>
    </lineage>
</organism>
<protein>
    <recommendedName>
        <fullName evidence="10">Ammonium transporter AmtB-like domain-containing protein</fullName>
    </recommendedName>
</protein>
<evidence type="ECO:0000256" key="9">
    <source>
        <dbReference type="SAM" id="Phobius"/>
    </source>
</evidence>
<dbReference type="Gene3D" id="1.10.3430.10">
    <property type="entry name" value="Ammonium transporter AmtB like domains"/>
    <property type="match status" value="1"/>
</dbReference>
<feature type="transmembrane region" description="Helical" evidence="9">
    <location>
        <begin position="493"/>
        <end position="512"/>
    </location>
</feature>
<keyword evidence="4 9" id="KW-0812">Transmembrane</keyword>
<evidence type="ECO:0000256" key="6">
    <source>
        <dbReference type="ARBA" id="ARBA00023136"/>
    </source>
</evidence>
<dbReference type="InterPro" id="IPR029020">
    <property type="entry name" value="Ammonium/urea_transptr"/>
</dbReference>
<dbReference type="InterPro" id="IPR001905">
    <property type="entry name" value="Ammonium_transpt"/>
</dbReference>
<dbReference type="PROSITE" id="PS01219">
    <property type="entry name" value="AMMONIUM_TRANSP"/>
    <property type="match status" value="1"/>
</dbReference>
<keyword evidence="6 9" id="KW-0472">Membrane</keyword>
<feature type="transmembrane region" description="Helical" evidence="9">
    <location>
        <begin position="167"/>
        <end position="187"/>
    </location>
</feature>
<evidence type="ECO:0000256" key="1">
    <source>
        <dbReference type="ARBA" id="ARBA00004141"/>
    </source>
</evidence>
<evidence type="ECO:0000313" key="13">
    <source>
        <dbReference type="Proteomes" id="UP000663882"/>
    </source>
</evidence>
<dbReference type="Pfam" id="PF00909">
    <property type="entry name" value="Ammonium_transp"/>
    <property type="match status" value="1"/>
</dbReference>
<evidence type="ECO:0000256" key="8">
    <source>
        <dbReference type="SAM" id="MobiDB-lite"/>
    </source>
</evidence>
<evidence type="ECO:0000256" key="3">
    <source>
        <dbReference type="ARBA" id="ARBA00022448"/>
    </source>
</evidence>
<feature type="transmembrane region" description="Helical" evidence="9">
    <location>
        <begin position="317"/>
        <end position="341"/>
    </location>
</feature>
<dbReference type="EMBL" id="CAJNOO010000881">
    <property type="protein sequence ID" value="CAF1054104.1"/>
    <property type="molecule type" value="Genomic_DNA"/>
</dbReference>
<feature type="region of interest" description="Disordered" evidence="8">
    <location>
        <begin position="649"/>
        <end position="679"/>
    </location>
</feature>
<dbReference type="PANTHER" id="PTHR43029:SF10">
    <property type="entry name" value="AMMONIUM TRANSPORTER MEP2"/>
    <property type="match status" value="1"/>
</dbReference>
<comment type="caution">
    <text evidence="12">The sequence shown here is derived from an EMBL/GenBank/DDBJ whole genome shotgun (WGS) entry which is preliminary data.</text>
</comment>
<dbReference type="EMBL" id="CAJNOU010000501">
    <property type="protein sequence ID" value="CAF1016171.1"/>
    <property type="molecule type" value="Genomic_DNA"/>
</dbReference>
<proteinExistence type="inferred from homology"/>
<comment type="similarity">
    <text evidence="2">Belongs to the ammonia transporter channel (TC 1.A.11.2) family.</text>
</comment>
<evidence type="ECO:0000256" key="4">
    <source>
        <dbReference type="ARBA" id="ARBA00022692"/>
    </source>
</evidence>
<evidence type="ECO:0000256" key="7">
    <source>
        <dbReference type="ARBA" id="ARBA00023177"/>
    </source>
</evidence>
<evidence type="ECO:0000259" key="10">
    <source>
        <dbReference type="Pfam" id="PF00909"/>
    </source>
</evidence>
<feature type="transmembrane region" description="Helical" evidence="9">
    <location>
        <begin position="285"/>
        <end position="305"/>
    </location>
</feature>
<dbReference type="GO" id="GO:0005886">
    <property type="term" value="C:plasma membrane"/>
    <property type="evidence" value="ECO:0007669"/>
    <property type="project" value="TreeGrafter"/>
</dbReference>
<evidence type="ECO:0000256" key="5">
    <source>
        <dbReference type="ARBA" id="ARBA00022989"/>
    </source>
</evidence>
<evidence type="ECO:0000313" key="11">
    <source>
        <dbReference type="EMBL" id="CAF1016171.1"/>
    </source>
</evidence>
<dbReference type="Proteomes" id="UP000663882">
    <property type="component" value="Unassembled WGS sequence"/>
</dbReference>